<feature type="domain" description="HTH myb-type" evidence="3">
    <location>
        <begin position="303"/>
        <end position="357"/>
    </location>
</feature>
<dbReference type="InterPro" id="IPR001005">
    <property type="entry name" value="SANT/Myb"/>
</dbReference>
<dbReference type="Gene3D" id="1.10.10.60">
    <property type="entry name" value="Homeodomain-like"/>
    <property type="match status" value="2"/>
</dbReference>
<dbReference type="SUPFAM" id="SSF46689">
    <property type="entry name" value="Homeodomain-like"/>
    <property type="match status" value="2"/>
</dbReference>
<dbReference type="GO" id="GO:0000981">
    <property type="term" value="F:DNA-binding transcription factor activity, RNA polymerase II-specific"/>
    <property type="evidence" value="ECO:0007669"/>
    <property type="project" value="TreeGrafter"/>
</dbReference>
<dbReference type="InterPro" id="IPR017930">
    <property type="entry name" value="Myb_dom"/>
</dbReference>
<dbReference type="Pfam" id="PF00249">
    <property type="entry name" value="Myb_DNA-binding"/>
    <property type="match status" value="1"/>
</dbReference>
<dbReference type="AlphaFoldDB" id="A0A9P6PP35"/>
<dbReference type="PANTHER" id="PTHR45614">
    <property type="entry name" value="MYB PROTEIN-RELATED"/>
    <property type="match status" value="1"/>
</dbReference>
<comment type="caution">
    <text evidence="4">The sequence shown here is derived from an EMBL/GenBank/DDBJ whole genome shotgun (WGS) entry which is preliminary data.</text>
</comment>
<evidence type="ECO:0000259" key="2">
    <source>
        <dbReference type="PROSITE" id="PS50090"/>
    </source>
</evidence>
<dbReference type="InterPro" id="IPR009057">
    <property type="entry name" value="Homeodomain-like_sf"/>
</dbReference>
<organism evidence="4 5">
    <name type="scientific">Mortierella polycephala</name>
    <dbReference type="NCBI Taxonomy" id="41804"/>
    <lineage>
        <taxon>Eukaryota</taxon>
        <taxon>Fungi</taxon>
        <taxon>Fungi incertae sedis</taxon>
        <taxon>Mucoromycota</taxon>
        <taxon>Mortierellomycotina</taxon>
        <taxon>Mortierellomycetes</taxon>
        <taxon>Mortierellales</taxon>
        <taxon>Mortierellaceae</taxon>
        <taxon>Mortierella</taxon>
    </lineage>
</organism>
<proteinExistence type="predicted"/>
<gene>
    <name evidence="4" type="ORF">BG011_007888</name>
</gene>
<feature type="domain" description="Myb-like" evidence="2">
    <location>
        <begin position="168"/>
        <end position="221"/>
    </location>
</feature>
<dbReference type="PROSITE" id="PS51294">
    <property type="entry name" value="HTH_MYB"/>
    <property type="match status" value="1"/>
</dbReference>
<dbReference type="InterPro" id="IPR050560">
    <property type="entry name" value="MYB_TF"/>
</dbReference>
<sequence length="364" mass="41811">MALARNHRILQGITHGLFKNTSVLLNNQSTFTRLCNFPVITVVPKRCYIPSLTLSQLQQTTGDTTQTPYQAQHGNSEKMKTKKTRNNAPKVYKGDKDQYIVTSWTTEEDSLLAGYVKKGADLRDIIEFFPNRTVSSIDSRMNKIWHQLKTDLPPTQLKARKSPFPRAWTKEEDERLRILMSRIPQGSPTALNWSAISNAFMDGKRLARTTTSCKRRWSIIKPDSCLMHGSWELDESRKLVKEILEQIESPDGADTSTDSFPNLEDRIRQLSLKDMHKVDWQAAAINVGSRSDSQCRSHVYNNLRSVKKGSWSSEEVAQLHQGLKEHGYDWNKIGEAIPTRSPFQIKRKFYKTIRPRIKELSLCF</sequence>
<accession>A0A9P6PP35</accession>
<protein>
    <submittedName>
        <fullName evidence="4">Uncharacterized protein</fullName>
    </submittedName>
</protein>
<evidence type="ECO:0000313" key="4">
    <source>
        <dbReference type="EMBL" id="KAG0251038.1"/>
    </source>
</evidence>
<feature type="domain" description="Myb-like" evidence="2">
    <location>
        <begin position="303"/>
        <end position="353"/>
    </location>
</feature>
<dbReference type="OrthoDB" id="2143914at2759"/>
<dbReference type="EMBL" id="JAAAJA010000625">
    <property type="protein sequence ID" value="KAG0251038.1"/>
    <property type="molecule type" value="Genomic_DNA"/>
</dbReference>
<dbReference type="Proteomes" id="UP000726737">
    <property type="component" value="Unassembled WGS sequence"/>
</dbReference>
<dbReference type="GO" id="GO:0005634">
    <property type="term" value="C:nucleus"/>
    <property type="evidence" value="ECO:0007669"/>
    <property type="project" value="TreeGrafter"/>
</dbReference>
<evidence type="ECO:0000256" key="1">
    <source>
        <dbReference type="SAM" id="MobiDB-lite"/>
    </source>
</evidence>
<keyword evidence="5" id="KW-1185">Reference proteome</keyword>
<evidence type="ECO:0000259" key="3">
    <source>
        <dbReference type="PROSITE" id="PS51294"/>
    </source>
</evidence>
<evidence type="ECO:0000313" key="5">
    <source>
        <dbReference type="Proteomes" id="UP000726737"/>
    </source>
</evidence>
<dbReference type="Pfam" id="PF13921">
    <property type="entry name" value="Myb_DNA-bind_6"/>
    <property type="match status" value="1"/>
</dbReference>
<dbReference type="PROSITE" id="PS50090">
    <property type="entry name" value="MYB_LIKE"/>
    <property type="match status" value="2"/>
</dbReference>
<dbReference type="GO" id="GO:0000978">
    <property type="term" value="F:RNA polymerase II cis-regulatory region sequence-specific DNA binding"/>
    <property type="evidence" value="ECO:0007669"/>
    <property type="project" value="TreeGrafter"/>
</dbReference>
<feature type="region of interest" description="Disordered" evidence="1">
    <location>
        <begin position="60"/>
        <end position="90"/>
    </location>
</feature>
<dbReference type="SMART" id="SM00717">
    <property type="entry name" value="SANT"/>
    <property type="match status" value="4"/>
</dbReference>
<name>A0A9P6PP35_9FUNG</name>
<dbReference type="CDD" id="cd00167">
    <property type="entry name" value="SANT"/>
    <property type="match status" value="1"/>
</dbReference>
<reference evidence="4" key="1">
    <citation type="journal article" date="2020" name="Fungal Divers.">
        <title>Resolving the Mortierellaceae phylogeny through synthesis of multi-gene phylogenetics and phylogenomics.</title>
        <authorList>
            <person name="Vandepol N."/>
            <person name="Liber J."/>
            <person name="Desiro A."/>
            <person name="Na H."/>
            <person name="Kennedy M."/>
            <person name="Barry K."/>
            <person name="Grigoriev I.V."/>
            <person name="Miller A.N."/>
            <person name="O'Donnell K."/>
            <person name="Stajich J.E."/>
            <person name="Bonito G."/>
        </authorList>
    </citation>
    <scope>NUCLEOTIDE SEQUENCE</scope>
    <source>
        <strain evidence="4">KOD948</strain>
    </source>
</reference>